<feature type="transmembrane region" description="Helical" evidence="1">
    <location>
        <begin position="135"/>
        <end position="154"/>
    </location>
</feature>
<accession>A0A9P4GM85</accession>
<keyword evidence="1" id="KW-0560">Oxidoreductase</keyword>
<evidence type="ECO:0000313" key="3">
    <source>
        <dbReference type="Proteomes" id="UP000800039"/>
    </source>
</evidence>
<dbReference type="Gene3D" id="1.20.120.1630">
    <property type="match status" value="1"/>
</dbReference>
<gene>
    <name evidence="2" type="ORF">K460DRAFT_278617</name>
</gene>
<keyword evidence="1" id="KW-0444">Lipid biosynthesis</keyword>
<comment type="caution">
    <text evidence="2">The sequence shown here is derived from an EMBL/GenBank/DDBJ whole genome shotgun (WGS) entry which is preliminary data.</text>
</comment>
<keyword evidence="3" id="KW-1185">Reference proteome</keyword>
<keyword evidence="1" id="KW-0443">Lipid metabolism</keyword>
<comment type="similarity">
    <text evidence="1">Belongs to the ERG4/ERG24 family.</text>
</comment>
<keyword evidence="1" id="KW-0756">Sterol biosynthesis</keyword>
<keyword evidence="1" id="KW-0472">Membrane</keyword>
<keyword evidence="1" id="KW-0812">Transmembrane</keyword>
<keyword evidence="1" id="KW-1133">Transmembrane helix</keyword>
<keyword evidence="1" id="KW-1207">Sterol metabolism</keyword>
<dbReference type="GO" id="GO:0005789">
    <property type="term" value="C:endoplasmic reticulum membrane"/>
    <property type="evidence" value="ECO:0007669"/>
    <property type="project" value="TreeGrafter"/>
</dbReference>
<dbReference type="Proteomes" id="UP000800039">
    <property type="component" value="Unassembled WGS sequence"/>
</dbReference>
<protein>
    <recommendedName>
        <fullName evidence="1">Delta(14)-sterol reductase</fullName>
    </recommendedName>
    <alternativeName>
        <fullName evidence="1">C-14 sterol reductase</fullName>
    </alternativeName>
    <alternativeName>
        <fullName evidence="1">Sterol C14-reductase</fullName>
    </alternativeName>
</protein>
<dbReference type="Pfam" id="PF06966">
    <property type="entry name" value="DUF1295"/>
    <property type="match status" value="1"/>
</dbReference>
<dbReference type="PANTHER" id="PTHR21257">
    <property type="entry name" value="DELTA(14)-STEROL REDUCTASE"/>
    <property type="match status" value="1"/>
</dbReference>
<reference evidence="2" key="1">
    <citation type="submission" date="2020-01" db="EMBL/GenBank/DDBJ databases">
        <authorList>
            <consortium name="DOE Joint Genome Institute"/>
            <person name="Haridas S."/>
            <person name="Albert R."/>
            <person name="Binder M."/>
            <person name="Bloem J."/>
            <person name="Labutti K."/>
            <person name="Salamov A."/>
            <person name="Andreopoulos B."/>
            <person name="Baker S.E."/>
            <person name="Barry K."/>
            <person name="Bills G."/>
            <person name="Bluhm B.H."/>
            <person name="Cannon C."/>
            <person name="Castanera R."/>
            <person name="Culley D.E."/>
            <person name="Daum C."/>
            <person name="Ezra D."/>
            <person name="Gonzalez J.B."/>
            <person name="Henrissat B."/>
            <person name="Kuo A."/>
            <person name="Liang C."/>
            <person name="Lipzen A."/>
            <person name="Lutzoni F."/>
            <person name="Magnuson J."/>
            <person name="Mondo S."/>
            <person name="Nolan M."/>
            <person name="Ohm R."/>
            <person name="Pangilinan J."/>
            <person name="Park H.-J."/>
            <person name="Ramirez L."/>
            <person name="Alfaro M."/>
            <person name="Sun H."/>
            <person name="Tritt A."/>
            <person name="Yoshinaga Y."/>
            <person name="Zwiers L.-H."/>
            <person name="Turgeon B.G."/>
            <person name="Goodwin S.B."/>
            <person name="Spatafora J.W."/>
            <person name="Crous P.W."/>
            <person name="Grigoriev I.V."/>
        </authorList>
    </citation>
    <scope>NUCLEOTIDE SEQUENCE</scope>
    <source>
        <strain evidence="2">CBS 394.84</strain>
    </source>
</reference>
<keyword evidence="1" id="KW-0753">Steroid metabolism</keyword>
<feature type="transmembrane region" description="Helical" evidence="1">
    <location>
        <begin position="185"/>
        <end position="207"/>
    </location>
</feature>
<sequence>MADNDSLGVQRGNYNWTLPGPLLLFLGRLACIPLQYSIIAYHPLSILGFSRPPTGGSIVLPCLPAQWATQPLSPVVFLAMTTALVAKQGIWVLGIGNEYMSIPFATFGVLADFIYEGISALVFTGAAVNPFWRPSFLYVGAAIQMTAVLLELAAELHRKSFKSKAENKGKLYTDKHWGHCRHPNFALNVVYGAAFGFAAGGPIYAMLTGGMYLSNFTLNAIKPKEDYLAKKYGEQWEQYKKDVRWKLFPGIY</sequence>
<proteinExistence type="inferred from homology"/>
<comment type="caution">
    <text evidence="1">Lacks conserved residue(s) required for the propagation of feature annotation.</text>
</comment>
<evidence type="ECO:0000256" key="1">
    <source>
        <dbReference type="RuleBase" id="RU369120"/>
    </source>
</evidence>
<keyword evidence="1" id="KW-0752">Steroid biosynthesis</keyword>
<name>A0A9P4GM85_9PLEO</name>
<dbReference type="GO" id="GO:0006696">
    <property type="term" value="P:ergosterol biosynthetic process"/>
    <property type="evidence" value="ECO:0007669"/>
    <property type="project" value="TreeGrafter"/>
</dbReference>
<dbReference type="GeneID" id="63845524"/>
<dbReference type="AlphaFoldDB" id="A0A9P4GM85"/>
<evidence type="ECO:0000313" key="2">
    <source>
        <dbReference type="EMBL" id="KAF1847906.1"/>
    </source>
</evidence>
<organism evidence="2 3">
    <name type="scientific">Cucurbitaria berberidis CBS 394.84</name>
    <dbReference type="NCBI Taxonomy" id="1168544"/>
    <lineage>
        <taxon>Eukaryota</taxon>
        <taxon>Fungi</taxon>
        <taxon>Dikarya</taxon>
        <taxon>Ascomycota</taxon>
        <taxon>Pezizomycotina</taxon>
        <taxon>Dothideomycetes</taxon>
        <taxon>Pleosporomycetidae</taxon>
        <taxon>Pleosporales</taxon>
        <taxon>Pleosporineae</taxon>
        <taxon>Cucurbitariaceae</taxon>
        <taxon>Cucurbitaria</taxon>
    </lineage>
</organism>
<dbReference type="OrthoDB" id="67965at2759"/>
<dbReference type="GO" id="GO:0050613">
    <property type="term" value="F:Delta14-sterol reductase activity"/>
    <property type="evidence" value="ECO:0007669"/>
    <property type="project" value="TreeGrafter"/>
</dbReference>
<dbReference type="RefSeq" id="XP_040790469.1">
    <property type="nucleotide sequence ID" value="XM_040928271.1"/>
</dbReference>
<dbReference type="EMBL" id="ML976615">
    <property type="protein sequence ID" value="KAF1847906.1"/>
    <property type="molecule type" value="Genomic_DNA"/>
</dbReference>
<dbReference type="PANTHER" id="PTHR21257:SF52">
    <property type="entry name" value="DELTA(14)-STEROL REDUCTASE TM7SF2"/>
    <property type="match status" value="1"/>
</dbReference>
<dbReference type="InterPro" id="IPR010721">
    <property type="entry name" value="UstE-like"/>
</dbReference>